<protein>
    <submittedName>
        <fullName evidence="9">NADH-quinone oxidoreductase subunit 12</fullName>
        <ecNumber evidence="9">1.6.5.11</ecNumber>
    </submittedName>
</protein>
<keyword evidence="4 6" id="KW-0472">Membrane</keyword>
<keyword evidence="9" id="KW-0560">Oxidoreductase</keyword>
<dbReference type="PANTHER" id="PTHR42829:SF2">
    <property type="entry name" value="NADH-UBIQUINONE OXIDOREDUCTASE CHAIN 5"/>
    <property type="match status" value="1"/>
</dbReference>
<keyword evidence="3 6" id="KW-1133">Transmembrane helix</keyword>
<dbReference type="KEGG" id="tpla:ElP_23310"/>
<feature type="transmembrane region" description="Helical" evidence="6">
    <location>
        <begin position="127"/>
        <end position="146"/>
    </location>
</feature>
<dbReference type="RefSeq" id="WP_145269321.1">
    <property type="nucleotide sequence ID" value="NZ_CP036426.1"/>
</dbReference>
<evidence type="ECO:0000259" key="7">
    <source>
        <dbReference type="Pfam" id="PF00361"/>
    </source>
</evidence>
<evidence type="ECO:0000313" key="10">
    <source>
        <dbReference type="Proteomes" id="UP000317835"/>
    </source>
</evidence>
<dbReference type="PRINTS" id="PR01434">
    <property type="entry name" value="NADHDHGNASE5"/>
</dbReference>
<feature type="transmembrane region" description="Helical" evidence="6">
    <location>
        <begin position="323"/>
        <end position="345"/>
    </location>
</feature>
<dbReference type="Proteomes" id="UP000317835">
    <property type="component" value="Chromosome"/>
</dbReference>
<dbReference type="InterPro" id="IPR001750">
    <property type="entry name" value="ND/Mrp_TM"/>
</dbReference>
<evidence type="ECO:0000256" key="6">
    <source>
        <dbReference type="SAM" id="Phobius"/>
    </source>
</evidence>
<reference evidence="9 10" key="1">
    <citation type="submission" date="2019-02" db="EMBL/GenBank/DDBJ databases">
        <title>Deep-cultivation of Planctomycetes and their phenomic and genomic characterization uncovers novel biology.</title>
        <authorList>
            <person name="Wiegand S."/>
            <person name="Jogler M."/>
            <person name="Boedeker C."/>
            <person name="Pinto D."/>
            <person name="Vollmers J."/>
            <person name="Rivas-Marin E."/>
            <person name="Kohn T."/>
            <person name="Peeters S.H."/>
            <person name="Heuer A."/>
            <person name="Rast P."/>
            <person name="Oberbeckmann S."/>
            <person name="Bunk B."/>
            <person name="Jeske O."/>
            <person name="Meyerdierks A."/>
            <person name="Storesund J.E."/>
            <person name="Kallscheuer N."/>
            <person name="Luecker S."/>
            <person name="Lage O.M."/>
            <person name="Pohl T."/>
            <person name="Merkel B.J."/>
            <person name="Hornburger P."/>
            <person name="Mueller R.-W."/>
            <person name="Bruemmer F."/>
            <person name="Labrenz M."/>
            <person name="Spormann A.M."/>
            <person name="Op den Camp H."/>
            <person name="Overmann J."/>
            <person name="Amann R."/>
            <person name="Jetten M.S.M."/>
            <person name="Mascher T."/>
            <person name="Medema M.H."/>
            <person name="Devos D.P."/>
            <person name="Kaster A.-K."/>
            <person name="Ovreas L."/>
            <person name="Rohde M."/>
            <person name="Galperin M.Y."/>
            <person name="Jogler C."/>
        </authorList>
    </citation>
    <scope>NUCLEOTIDE SEQUENCE [LARGE SCALE GENOMIC DNA]</scope>
    <source>
        <strain evidence="9 10">ElP</strain>
    </source>
</reference>
<feature type="domain" description="NADH-Ubiquinone oxidoreductase (complex I) chain 5 N-terminal" evidence="8">
    <location>
        <begin position="82"/>
        <end position="129"/>
    </location>
</feature>
<organism evidence="9 10">
    <name type="scientific">Tautonia plasticadhaerens</name>
    <dbReference type="NCBI Taxonomy" id="2527974"/>
    <lineage>
        <taxon>Bacteria</taxon>
        <taxon>Pseudomonadati</taxon>
        <taxon>Planctomycetota</taxon>
        <taxon>Planctomycetia</taxon>
        <taxon>Isosphaerales</taxon>
        <taxon>Isosphaeraceae</taxon>
        <taxon>Tautonia</taxon>
    </lineage>
</organism>
<evidence type="ECO:0000256" key="3">
    <source>
        <dbReference type="ARBA" id="ARBA00022989"/>
    </source>
</evidence>
<dbReference type="EC" id="1.6.5.11" evidence="9"/>
<sequence length="462" mass="49165">MTIEAIYAVLGTCVIASPALLLAVLGTAPLLGRPLGEGATARWTGSCVVFGLGSALGVLALMLASGSRFVPIELGDWVAIPQERFHFHLKFVFDRLSVPFALLTFVLVGTIGAFADRYLHREPGYGRFFRCFAVFLLGMVVASLAGTIETLFLGWELVGLSSALLVAFFHERAAPVLNAQRVWSVYRISDAAFLLAAVALHHVSGEGDFEGLMGAGPWPGGEAALTPGQALGVGTLLLVAAAGKSALIPFSGWLPRAMEGPTPSSAVFYGALSVHLGAFLLLRVSPILDRSAWLCAAVVAIGLGTALFAAVAGRVQADAKGALAYASLTQVGIITAEIGLGLRYIPLVHIIGHACLRTLQLLRAPSLLHDYHLLEDAVGGHLRVEHGPAAHRFPERVRRGLYRVGFDRGQFDAALDRFVVRPFVLAFGWCDRMERRWTDLLAGTASRESDSVSPSAPIGEEP</sequence>
<evidence type="ECO:0000256" key="1">
    <source>
        <dbReference type="ARBA" id="ARBA00004127"/>
    </source>
</evidence>
<comment type="subcellular location">
    <subcellularLocation>
        <location evidence="1">Endomembrane system</location>
        <topology evidence="1">Multi-pass membrane protein</topology>
    </subcellularLocation>
    <subcellularLocation>
        <location evidence="5">Membrane</location>
        <topology evidence="5">Multi-pass membrane protein</topology>
    </subcellularLocation>
</comment>
<dbReference type="InterPro" id="IPR001516">
    <property type="entry name" value="Proton_antipo_N"/>
</dbReference>
<feature type="transmembrane region" description="Helical" evidence="6">
    <location>
        <begin position="6"/>
        <end position="31"/>
    </location>
</feature>
<dbReference type="PANTHER" id="PTHR42829">
    <property type="entry name" value="NADH-UBIQUINONE OXIDOREDUCTASE CHAIN 5"/>
    <property type="match status" value="1"/>
</dbReference>
<feature type="transmembrane region" description="Helical" evidence="6">
    <location>
        <begin position="96"/>
        <end position="115"/>
    </location>
</feature>
<feature type="domain" description="NADH:quinone oxidoreductase/Mrp antiporter transmembrane" evidence="7">
    <location>
        <begin position="150"/>
        <end position="370"/>
    </location>
</feature>
<feature type="transmembrane region" description="Helical" evidence="6">
    <location>
        <begin position="291"/>
        <end position="311"/>
    </location>
</feature>
<dbReference type="GO" id="GO:0008137">
    <property type="term" value="F:NADH dehydrogenase (ubiquinone) activity"/>
    <property type="evidence" value="ECO:0007669"/>
    <property type="project" value="InterPro"/>
</dbReference>
<dbReference type="GO" id="GO:0042773">
    <property type="term" value="P:ATP synthesis coupled electron transport"/>
    <property type="evidence" value="ECO:0007669"/>
    <property type="project" value="InterPro"/>
</dbReference>
<keyword evidence="10" id="KW-1185">Reference proteome</keyword>
<feature type="transmembrane region" description="Helical" evidence="6">
    <location>
        <begin position="266"/>
        <end position="285"/>
    </location>
</feature>
<proteinExistence type="predicted"/>
<evidence type="ECO:0000256" key="2">
    <source>
        <dbReference type="ARBA" id="ARBA00022692"/>
    </source>
</evidence>
<dbReference type="EMBL" id="CP036426">
    <property type="protein sequence ID" value="QDV34442.1"/>
    <property type="molecule type" value="Genomic_DNA"/>
</dbReference>
<accession>A0A518H0T5</accession>
<dbReference type="Pfam" id="PF00662">
    <property type="entry name" value="Proton_antipo_N"/>
    <property type="match status" value="1"/>
</dbReference>
<dbReference type="Pfam" id="PF00361">
    <property type="entry name" value="Proton_antipo_M"/>
    <property type="match status" value="1"/>
</dbReference>
<feature type="transmembrane region" description="Helical" evidence="6">
    <location>
        <begin position="182"/>
        <end position="203"/>
    </location>
</feature>
<dbReference type="GO" id="GO:0003954">
    <property type="term" value="F:NADH dehydrogenase activity"/>
    <property type="evidence" value="ECO:0007669"/>
    <property type="project" value="TreeGrafter"/>
</dbReference>
<dbReference type="OrthoDB" id="9807568at2"/>
<evidence type="ECO:0000256" key="4">
    <source>
        <dbReference type="ARBA" id="ARBA00023136"/>
    </source>
</evidence>
<feature type="transmembrane region" description="Helical" evidence="6">
    <location>
        <begin position="43"/>
        <end position="64"/>
    </location>
</feature>
<name>A0A518H0T5_9BACT</name>
<dbReference type="InterPro" id="IPR003945">
    <property type="entry name" value="NU5C-like"/>
</dbReference>
<keyword evidence="2 5" id="KW-0812">Transmembrane</keyword>
<evidence type="ECO:0000256" key="5">
    <source>
        <dbReference type="RuleBase" id="RU000320"/>
    </source>
</evidence>
<dbReference type="AlphaFoldDB" id="A0A518H0T5"/>
<evidence type="ECO:0000313" key="9">
    <source>
        <dbReference type="EMBL" id="QDV34442.1"/>
    </source>
</evidence>
<feature type="transmembrane region" description="Helical" evidence="6">
    <location>
        <begin position="152"/>
        <end position="170"/>
    </location>
</feature>
<gene>
    <name evidence="9" type="ORF">ElP_23310</name>
</gene>
<dbReference type="GO" id="GO:0012505">
    <property type="term" value="C:endomembrane system"/>
    <property type="evidence" value="ECO:0007669"/>
    <property type="project" value="UniProtKB-SubCell"/>
</dbReference>
<evidence type="ECO:0000259" key="8">
    <source>
        <dbReference type="Pfam" id="PF00662"/>
    </source>
</evidence>
<dbReference type="GO" id="GO:0015990">
    <property type="term" value="P:electron transport coupled proton transport"/>
    <property type="evidence" value="ECO:0007669"/>
    <property type="project" value="TreeGrafter"/>
</dbReference>
<dbReference type="GO" id="GO:0016020">
    <property type="term" value="C:membrane"/>
    <property type="evidence" value="ECO:0007669"/>
    <property type="project" value="UniProtKB-SubCell"/>
</dbReference>